<evidence type="ECO:0000256" key="1">
    <source>
        <dbReference type="SAM" id="MobiDB-lite"/>
    </source>
</evidence>
<evidence type="ECO:0000313" key="3">
    <source>
        <dbReference type="Proteomes" id="UP001341281"/>
    </source>
</evidence>
<evidence type="ECO:0000313" key="2">
    <source>
        <dbReference type="EMBL" id="WVZ95010.1"/>
    </source>
</evidence>
<organism evidence="2 3">
    <name type="scientific">Paspalum notatum var. saurae</name>
    <dbReference type="NCBI Taxonomy" id="547442"/>
    <lineage>
        <taxon>Eukaryota</taxon>
        <taxon>Viridiplantae</taxon>
        <taxon>Streptophyta</taxon>
        <taxon>Embryophyta</taxon>
        <taxon>Tracheophyta</taxon>
        <taxon>Spermatophyta</taxon>
        <taxon>Magnoliopsida</taxon>
        <taxon>Liliopsida</taxon>
        <taxon>Poales</taxon>
        <taxon>Poaceae</taxon>
        <taxon>PACMAD clade</taxon>
        <taxon>Panicoideae</taxon>
        <taxon>Andropogonodae</taxon>
        <taxon>Paspaleae</taxon>
        <taxon>Paspalinae</taxon>
        <taxon>Paspalum</taxon>
    </lineage>
</organism>
<accession>A0AAQ3UMN1</accession>
<dbReference type="EMBL" id="CP144753">
    <property type="protein sequence ID" value="WVZ95010.1"/>
    <property type="molecule type" value="Genomic_DNA"/>
</dbReference>
<dbReference type="AlphaFoldDB" id="A0AAQ3UMN1"/>
<feature type="compositionally biased region" description="Basic and acidic residues" evidence="1">
    <location>
        <begin position="128"/>
        <end position="138"/>
    </location>
</feature>
<feature type="region of interest" description="Disordered" evidence="1">
    <location>
        <begin position="65"/>
        <end position="103"/>
    </location>
</feature>
<proteinExistence type="predicted"/>
<protein>
    <submittedName>
        <fullName evidence="2">Uncharacterized protein</fullName>
    </submittedName>
</protein>
<gene>
    <name evidence="2" type="ORF">U9M48_040821</name>
</gene>
<feature type="region of interest" description="Disordered" evidence="1">
    <location>
        <begin position="1"/>
        <end position="22"/>
    </location>
</feature>
<keyword evidence="3" id="KW-1185">Reference proteome</keyword>
<feature type="non-terminal residue" evidence="2">
    <location>
        <position position="1"/>
    </location>
</feature>
<sequence>MPPKFRSFLLPGRSRTKLPPPPVFGLLPPRMRDRPEKFLLVEAQFHRFSRSSHFHRSAQMFVISNRPPMSLPSKRATRLAASSPQGAKRTHRLGSTKLNRPPVLHAEEHLQGLHLQPYGEDQGLAPFDENKDECMKET</sequence>
<reference evidence="2 3" key="1">
    <citation type="submission" date="2024-02" db="EMBL/GenBank/DDBJ databases">
        <title>High-quality chromosome-scale genome assembly of Pensacola bahiagrass (Paspalum notatum Flugge var. saurae).</title>
        <authorList>
            <person name="Vega J.M."/>
            <person name="Podio M."/>
            <person name="Orjuela J."/>
            <person name="Siena L.A."/>
            <person name="Pessino S.C."/>
            <person name="Combes M.C."/>
            <person name="Mariac C."/>
            <person name="Albertini E."/>
            <person name="Pupilli F."/>
            <person name="Ortiz J.P.A."/>
            <person name="Leblanc O."/>
        </authorList>
    </citation>
    <scope>NUCLEOTIDE SEQUENCE [LARGE SCALE GENOMIC DNA]</scope>
    <source>
        <strain evidence="2">R1</strain>
        <tissue evidence="2">Leaf</tissue>
    </source>
</reference>
<dbReference type="Proteomes" id="UP001341281">
    <property type="component" value="Chromosome 09"/>
</dbReference>
<name>A0AAQ3UMN1_PASNO</name>
<feature type="region of interest" description="Disordered" evidence="1">
    <location>
        <begin position="117"/>
        <end position="138"/>
    </location>
</feature>